<protein>
    <recommendedName>
        <fullName evidence="1">SCP domain-containing protein</fullName>
    </recommendedName>
</protein>
<dbReference type="InterPro" id="IPR014044">
    <property type="entry name" value="CAP_dom"/>
</dbReference>
<evidence type="ECO:0000313" key="2">
    <source>
        <dbReference type="EMBL" id="EFA81691.1"/>
    </source>
</evidence>
<evidence type="ECO:0000259" key="1">
    <source>
        <dbReference type="Pfam" id="PF00188"/>
    </source>
</evidence>
<accession>D3BAV4</accession>
<dbReference type="AlphaFoldDB" id="D3BAV4"/>
<dbReference type="GeneID" id="31361169"/>
<dbReference type="PANTHER" id="PTHR31157">
    <property type="entry name" value="SCP DOMAIN-CONTAINING PROTEIN"/>
    <property type="match status" value="1"/>
</dbReference>
<dbReference type="InterPro" id="IPR035940">
    <property type="entry name" value="CAP_sf"/>
</dbReference>
<keyword evidence="3" id="KW-1185">Reference proteome</keyword>
<dbReference type="RefSeq" id="XP_020433808.1">
    <property type="nucleotide sequence ID" value="XM_020576559.1"/>
</dbReference>
<dbReference type="Pfam" id="PF00188">
    <property type="entry name" value="CAP"/>
    <property type="match status" value="1"/>
</dbReference>
<gene>
    <name evidence="2" type="ORF">PPL_05685</name>
</gene>
<dbReference type="OMA" id="MFRQTAF"/>
<comment type="caution">
    <text evidence="2">The sequence shown here is derived from an EMBL/GenBank/DDBJ whole genome shotgun (WGS) entry which is preliminary data.</text>
</comment>
<proteinExistence type="predicted"/>
<dbReference type="Gene3D" id="3.40.33.10">
    <property type="entry name" value="CAP"/>
    <property type="match status" value="1"/>
</dbReference>
<dbReference type="SUPFAM" id="SSF55797">
    <property type="entry name" value="PR-1-like"/>
    <property type="match status" value="1"/>
</dbReference>
<feature type="domain" description="SCP" evidence="1">
    <location>
        <begin position="16"/>
        <end position="128"/>
    </location>
</feature>
<dbReference type="PANTHER" id="PTHR31157:SF1">
    <property type="entry name" value="SCP DOMAIN-CONTAINING PROTEIN"/>
    <property type="match status" value="1"/>
</dbReference>
<dbReference type="EMBL" id="ADBJ01000025">
    <property type="protein sequence ID" value="EFA81691.1"/>
    <property type="molecule type" value="Genomic_DNA"/>
</dbReference>
<evidence type="ECO:0000313" key="3">
    <source>
        <dbReference type="Proteomes" id="UP000001396"/>
    </source>
</evidence>
<dbReference type="Proteomes" id="UP000001396">
    <property type="component" value="Unassembled WGS sequence"/>
</dbReference>
<dbReference type="CDD" id="cd05379">
    <property type="entry name" value="CAP_bacterial"/>
    <property type="match status" value="1"/>
</dbReference>
<reference evidence="2 3" key="1">
    <citation type="journal article" date="2011" name="Genome Res.">
        <title>Phylogeny-wide analysis of social amoeba genomes highlights ancient origins for complex intercellular communication.</title>
        <authorList>
            <person name="Heidel A.J."/>
            <person name="Lawal H.M."/>
            <person name="Felder M."/>
            <person name="Schilde C."/>
            <person name="Helps N.R."/>
            <person name="Tunggal B."/>
            <person name="Rivero F."/>
            <person name="John U."/>
            <person name="Schleicher M."/>
            <person name="Eichinger L."/>
            <person name="Platzer M."/>
            <person name="Noegel A.A."/>
            <person name="Schaap P."/>
            <person name="Gloeckner G."/>
        </authorList>
    </citation>
    <scope>NUCLEOTIDE SEQUENCE [LARGE SCALE GENOMIC DNA]</scope>
    <source>
        <strain evidence="3">ATCC 26659 / Pp 5 / PN500</strain>
    </source>
</reference>
<name>D3BAV4_HETP5</name>
<sequence length="135" mass="15357">MYSGVINFEEIGKKTLELTNVQRRAKGLKDLQWDSDLYKIAESHSKQMADGTVQFGHQGINDRFKKIPFPTTVNTENVAYHDYRRDPAEMALKIWINTEGNLRNMLGPYTHAGVGVAKSNKGEYFFTQLISCKSP</sequence>
<dbReference type="InParanoid" id="D3BAV4"/>
<organism evidence="2 3">
    <name type="scientific">Heterostelium pallidum (strain ATCC 26659 / Pp 5 / PN500)</name>
    <name type="common">Cellular slime mold</name>
    <name type="synonym">Polysphondylium pallidum</name>
    <dbReference type="NCBI Taxonomy" id="670386"/>
    <lineage>
        <taxon>Eukaryota</taxon>
        <taxon>Amoebozoa</taxon>
        <taxon>Evosea</taxon>
        <taxon>Eumycetozoa</taxon>
        <taxon>Dictyostelia</taxon>
        <taxon>Acytosteliales</taxon>
        <taxon>Acytosteliaceae</taxon>
        <taxon>Heterostelium</taxon>
    </lineage>
</organism>